<feature type="transmembrane region" description="Helical" evidence="1">
    <location>
        <begin position="129"/>
        <end position="146"/>
    </location>
</feature>
<evidence type="ECO:0000313" key="2">
    <source>
        <dbReference type="EMBL" id="MBM7717589.1"/>
    </source>
</evidence>
<keyword evidence="3" id="KW-1185">Reference proteome</keyword>
<comment type="caution">
    <text evidence="2">The sequence shown here is derived from an EMBL/GenBank/DDBJ whole genome shotgun (WGS) entry which is preliminary data.</text>
</comment>
<feature type="transmembrane region" description="Helical" evidence="1">
    <location>
        <begin position="105"/>
        <end position="123"/>
    </location>
</feature>
<dbReference type="RefSeq" id="WP_077111617.1">
    <property type="nucleotide sequence ID" value="NZ_JAFBFH010000057.1"/>
</dbReference>
<accession>A0ABS2REG6</accession>
<gene>
    <name evidence="2" type="ORF">JOC94_004620</name>
</gene>
<protein>
    <recommendedName>
        <fullName evidence="4">Prolipoprotein diacylglyceryl transferase</fullName>
    </recommendedName>
</protein>
<proteinExistence type="predicted"/>
<feature type="transmembrane region" description="Helical" evidence="1">
    <location>
        <begin position="12"/>
        <end position="31"/>
    </location>
</feature>
<name>A0ABS2REG6_9BACI</name>
<keyword evidence="1" id="KW-0472">Membrane</keyword>
<evidence type="ECO:0000313" key="3">
    <source>
        <dbReference type="Proteomes" id="UP000823485"/>
    </source>
</evidence>
<dbReference type="Proteomes" id="UP000823485">
    <property type="component" value="Unassembled WGS sequence"/>
</dbReference>
<reference evidence="2 3" key="1">
    <citation type="submission" date="2021-01" db="EMBL/GenBank/DDBJ databases">
        <title>Genomic Encyclopedia of Type Strains, Phase IV (KMG-IV): sequencing the most valuable type-strain genomes for metagenomic binning, comparative biology and taxonomic classification.</title>
        <authorList>
            <person name="Goeker M."/>
        </authorList>
    </citation>
    <scope>NUCLEOTIDE SEQUENCE [LARGE SCALE GENOMIC DNA]</scope>
    <source>
        <strain evidence="2 3">DSM 105453</strain>
    </source>
</reference>
<evidence type="ECO:0000256" key="1">
    <source>
        <dbReference type="SAM" id="Phobius"/>
    </source>
</evidence>
<organism evidence="2 3">
    <name type="scientific">Siminovitchia thermophila</name>
    <dbReference type="NCBI Taxonomy" id="1245522"/>
    <lineage>
        <taxon>Bacteria</taxon>
        <taxon>Bacillati</taxon>
        <taxon>Bacillota</taxon>
        <taxon>Bacilli</taxon>
        <taxon>Bacillales</taxon>
        <taxon>Bacillaceae</taxon>
        <taxon>Siminovitchia</taxon>
    </lineage>
</organism>
<feature type="transmembrane region" description="Helical" evidence="1">
    <location>
        <begin position="153"/>
        <end position="172"/>
    </location>
</feature>
<feature type="transmembrane region" description="Helical" evidence="1">
    <location>
        <begin position="71"/>
        <end position="93"/>
    </location>
</feature>
<feature type="transmembrane region" description="Helical" evidence="1">
    <location>
        <begin position="178"/>
        <end position="197"/>
    </location>
</feature>
<evidence type="ECO:0008006" key="4">
    <source>
        <dbReference type="Google" id="ProtNLM"/>
    </source>
</evidence>
<sequence>MKWYTIGPLSFPASWAAIGAAFLLTSLYFVIQRKKAVADDMGNAFFIFFLIWKLSVILLQFSTVIKNPLMILYFNGGWKGYALGMAGAFIYLCVKVLQNRLNSSLLVEAWMFSVLVYELAFYLLNARHILMGSIHILGAILFFLWTRKKAGQTIWQLQLLILFTCFQAFIYSFKGDMLSAPMATYVAACGALAATILTERKRADE</sequence>
<dbReference type="EMBL" id="JAFBFH010000057">
    <property type="protein sequence ID" value="MBM7717589.1"/>
    <property type="molecule type" value="Genomic_DNA"/>
</dbReference>
<feature type="transmembrane region" description="Helical" evidence="1">
    <location>
        <begin position="43"/>
        <end position="65"/>
    </location>
</feature>
<keyword evidence="1" id="KW-1133">Transmembrane helix</keyword>
<keyword evidence="1" id="KW-0812">Transmembrane</keyword>